<sequence>MEDLQVKVFEPKEESFKITPNMIMYPLIAIGIIGYFTLDELVDPESDLGDTLLLTYIFITLPAYLFFQITSTHSTKALNGTFNGYLSITNKEITIQKDTYTWAEIQEIDFSFNDYFGEKPTIPTTGNFNRTISQGVNNFIKLTLQQGETRQAYFRQVAKGDRKKFYPFIINMIKLGKISVSRGAELMGITNKHELEELSKLPELGKFVY</sequence>
<feature type="transmembrane region" description="Helical" evidence="1">
    <location>
        <begin position="21"/>
        <end position="38"/>
    </location>
</feature>
<keyword evidence="3" id="KW-1185">Reference proteome</keyword>
<gene>
    <name evidence="2" type="ORF">GCM10023183_20740</name>
</gene>
<name>A0ABP8FL16_9BACT</name>
<accession>A0ABP8FL16</accession>
<keyword evidence="1" id="KW-0472">Membrane</keyword>
<reference evidence="3" key="1">
    <citation type="journal article" date="2019" name="Int. J. Syst. Evol. Microbiol.">
        <title>The Global Catalogue of Microorganisms (GCM) 10K type strain sequencing project: providing services to taxonomists for standard genome sequencing and annotation.</title>
        <authorList>
            <consortium name="The Broad Institute Genomics Platform"/>
            <consortium name="The Broad Institute Genome Sequencing Center for Infectious Disease"/>
            <person name="Wu L."/>
            <person name="Ma J."/>
        </authorList>
    </citation>
    <scope>NUCLEOTIDE SEQUENCE [LARGE SCALE GENOMIC DNA]</scope>
    <source>
        <strain evidence="3">JCM 17917</strain>
    </source>
</reference>
<feature type="transmembrane region" description="Helical" evidence="1">
    <location>
        <begin position="50"/>
        <end position="67"/>
    </location>
</feature>
<proteinExistence type="predicted"/>
<evidence type="ECO:0000313" key="2">
    <source>
        <dbReference type="EMBL" id="GAA4305995.1"/>
    </source>
</evidence>
<dbReference type="Proteomes" id="UP001501844">
    <property type="component" value="Unassembled WGS sequence"/>
</dbReference>
<organism evidence="2 3">
    <name type="scientific">Nibribacter koreensis</name>
    <dbReference type="NCBI Taxonomy" id="1084519"/>
    <lineage>
        <taxon>Bacteria</taxon>
        <taxon>Pseudomonadati</taxon>
        <taxon>Bacteroidota</taxon>
        <taxon>Cytophagia</taxon>
        <taxon>Cytophagales</taxon>
        <taxon>Hymenobacteraceae</taxon>
        <taxon>Nibribacter</taxon>
    </lineage>
</organism>
<keyword evidence="1" id="KW-0812">Transmembrane</keyword>
<evidence type="ECO:0000313" key="3">
    <source>
        <dbReference type="Proteomes" id="UP001501844"/>
    </source>
</evidence>
<protein>
    <submittedName>
        <fullName evidence="2">Uncharacterized protein</fullName>
    </submittedName>
</protein>
<dbReference type="RefSeq" id="WP_345165519.1">
    <property type="nucleotide sequence ID" value="NZ_BAABGX010000002.1"/>
</dbReference>
<evidence type="ECO:0000256" key="1">
    <source>
        <dbReference type="SAM" id="Phobius"/>
    </source>
</evidence>
<dbReference type="EMBL" id="BAABGX010000002">
    <property type="protein sequence ID" value="GAA4305995.1"/>
    <property type="molecule type" value="Genomic_DNA"/>
</dbReference>
<comment type="caution">
    <text evidence="2">The sequence shown here is derived from an EMBL/GenBank/DDBJ whole genome shotgun (WGS) entry which is preliminary data.</text>
</comment>
<keyword evidence="1" id="KW-1133">Transmembrane helix</keyword>